<organism evidence="3 4">
    <name type="scientific">Youngiibacter multivorans</name>
    <dbReference type="NCBI Taxonomy" id="937251"/>
    <lineage>
        <taxon>Bacteria</taxon>
        <taxon>Bacillati</taxon>
        <taxon>Bacillota</taxon>
        <taxon>Clostridia</taxon>
        <taxon>Eubacteriales</taxon>
        <taxon>Clostridiaceae</taxon>
        <taxon>Youngiibacter</taxon>
    </lineage>
</organism>
<accession>A0ABS4FZJ5</accession>
<dbReference type="InterPro" id="IPR036196">
    <property type="entry name" value="Ptyr_pPase_sf"/>
</dbReference>
<dbReference type="RefSeq" id="WP_209457969.1">
    <property type="nucleotide sequence ID" value="NZ_JAGGKC010000001.1"/>
</dbReference>
<evidence type="ECO:0000259" key="2">
    <source>
        <dbReference type="SMART" id="SM00226"/>
    </source>
</evidence>
<gene>
    <name evidence="3" type="ORF">J2Z34_000189</name>
</gene>
<evidence type="ECO:0000313" key="3">
    <source>
        <dbReference type="EMBL" id="MBP1917726.1"/>
    </source>
</evidence>
<dbReference type="PANTHER" id="PTHR43428">
    <property type="entry name" value="ARSENATE REDUCTASE"/>
    <property type="match status" value="1"/>
</dbReference>
<protein>
    <submittedName>
        <fullName evidence="3">Protein-tyrosine-phosphatase</fullName>
    </submittedName>
</protein>
<comment type="caution">
    <text evidence="3">The sequence shown here is derived from an EMBL/GenBank/DDBJ whole genome shotgun (WGS) entry which is preliminary data.</text>
</comment>
<name>A0ABS4FZJ5_9CLOT</name>
<evidence type="ECO:0000313" key="4">
    <source>
        <dbReference type="Proteomes" id="UP001519271"/>
    </source>
</evidence>
<evidence type="ECO:0000256" key="1">
    <source>
        <dbReference type="ARBA" id="ARBA00022849"/>
    </source>
</evidence>
<keyword evidence="4" id="KW-1185">Reference proteome</keyword>
<feature type="domain" description="Phosphotyrosine protein phosphatase I" evidence="2">
    <location>
        <begin position="1"/>
        <end position="124"/>
    </location>
</feature>
<dbReference type="EMBL" id="JAGGKC010000001">
    <property type="protein sequence ID" value="MBP1917726.1"/>
    <property type="molecule type" value="Genomic_DNA"/>
</dbReference>
<dbReference type="SMART" id="SM00226">
    <property type="entry name" value="LMWPc"/>
    <property type="match status" value="1"/>
</dbReference>
<dbReference type="SUPFAM" id="SSF52788">
    <property type="entry name" value="Phosphotyrosine protein phosphatases I"/>
    <property type="match status" value="1"/>
</dbReference>
<sequence>MNMAFVCNGSSVRAQLAAGIAADFFKDVEIIAAGTLDEAVDPNVLKVLEDNGMNGSGIKPVTLWDLPEQLDYAVVVGCDEGGCPLVFADKVIEWDITNPKELGEAGYSTAASELKEELKKLWTEFNPK</sequence>
<dbReference type="Gene3D" id="3.40.50.2300">
    <property type="match status" value="1"/>
</dbReference>
<proteinExistence type="predicted"/>
<dbReference type="InterPro" id="IPR023485">
    <property type="entry name" value="Ptyr_pPase"/>
</dbReference>
<dbReference type="Proteomes" id="UP001519271">
    <property type="component" value="Unassembled WGS sequence"/>
</dbReference>
<reference evidence="3 4" key="1">
    <citation type="submission" date="2021-03" db="EMBL/GenBank/DDBJ databases">
        <title>Genomic Encyclopedia of Type Strains, Phase IV (KMG-IV): sequencing the most valuable type-strain genomes for metagenomic binning, comparative biology and taxonomic classification.</title>
        <authorList>
            <person name="Goeker M."/>
        </authorList>
    </citation>
    <scope>NUCLEOTIDE SEQUENCE [LARGE SCALE GENOMIC DNA]</scope>
    <source>
        <strain evidence="3 4">DSM 6139</strain>
    </source>
</reference>
<dbReference type="PANTHER" id="PTHR43428:SF1">
    <property type="entry name" value="ARSENATE REDUCTASE"/>
    <property type="match status" value="1"/>
</dbReference>
<keyword evidence="1" id="KW-0059">Arsenical resistance</keyword>